<evidence type="ECO:0000313" key="2">
    <source>
        <dbReference type="Proteomes" id="UP001159363"/>
    </source>
</evidence>
<comment type="caution">
    <text evidence="1">The sequence shown here is derived from an EMBL/GenBank/DDBJ whole genome shotgun (WGS) entry which is preliminary data.</text>
</comment>
<proteinExistence type="predicted"/>
<reference evidence="1 2" key="1">
    <citation type="submission" date="2023-02" db="EMBL/GenBank/DDBJ databases">
        <title>LHISI_Scaffold_Assembly.</title>
        <authorList>
            <person name="Stuart O.P."/>
            <person name="Cleave R."/>
            <person name="Magrath M.J.L."/>
            <person name="Mikheyev A.S."/>
        </authorList>
    </citation>
    <scope>NUCLEOTIDE SEQUENCE [LARGE SCALE GENOMIC DNA]</scope>
    <source>
        <strain evidence="1">Daus_M_001</strain>
        <tissue evidence="1">Leg muscle</tissue>
    </source>
</reference>
<gene>
    <name evidence="1" type="ORF">PR048_019561</name>
</gene>
<dbReference type="Proteomes" id="UP001159363">
    <property type="component" value="Chromosome 6"/>
</dbReference>
<accession>A0ABQ9H3T5</accession>
<protein>
    <submittedName>
        <fullName evidence="1">Uncharacterized protein</fullName>
    </submittedName>
</protein>
<organism evidence="1 2">
    <name type="scientific">Dryococelus australis</name>
    <dbReference type="NCBI Taxonomy" id="614101"/>
    <lineage>
        <taxon>Eukaryota</taxon>
        <taxon>Metazoa</taxon>
        <taxon>Ecdysozoa</taxon>
        <taxon>Arthropoda</taxon>
        <taxon>Hexapoda</taxon>
        <taxon>Insecta</taxon>
        <taxon>Pterygota</taxon>
        <taxon>Neoptera</taxon>
        <taxon>Polyneoptera</taxon>
        <taxon>Phasmatodea</taxon>
        <taxon>Verophasmatodea</taxon>
        <taxon>Anareolatae</taxon>
        <taxon>Phasmatidae</taxon>
        <taxon>Eurycanthinae</taxon>
        <taxon>Dryococelus</taxon>
    </lineage>
</organism>
<sequence length="161" mass="19236">MKKNGSDETVCRAFVIDVYKVSAKRVRVVQMKILQNSLFEEKRGGHGKQKKVENSVWQMAMEHLRGIPHCGSHYTFHTNWLYFDNPDLMNKGLYGMFQEYYEEHNGKPLTMAYKTYFKFYRKTNYAVRRPKTDVCYFCTECEKILENYPNHPCLHKKKAER</sequence>
<keyword evidence="2" id="KW-1185">Reference proteome</keyword>
<evidence type="ECO:0000313" key="1">
    <source>
        <dbReference type="EMBL" id="KAJ8878957.1"/>
    </source>
</evidence>
<dbReference type="EMBL" id="JARBHB010000007">
    <property type="protein sequence ID" value="KAJ8878957.1"/>
    <property type="molecule type" value="Genomic_DNA"/>
</dbReference>
<name>A0ABQ9H3T5_9NEOP</name>